<accession>A0A0F9RSE0</accession>
<comment type="caution">
    <text evidence="3">The sequence shown here is derived from an EMBL/GenBank/DDBJ whole genome shotgun (WGS) entry which is preliminary data.</text>
</comment>
<evidence type="ECO:0000313" key="3">
    <source>
        <dbReference type="EMBL" id="KKN27886.1"/>
    </source>
</evidence>
<dbReference type="Pfam" id="PF13619">
    <property type="entry name" value="KTSC"/>
    <property type="match status" value="1"/>
</dbReference>
<protein>
    <recommendedName>
        <fullName evidence="2">KTSC domain-containing protein</fullName>
    </recommendedName>
</protein>
<sequence length="130" mass="14813">MSTQSEGPVGDADHLIPWVPRISSRLTHISYREDRQVIYVRFHNGTEWQYEGCTLQEWEAFCGADSLGRHIHTDLNTYPNRPFIKARERAPRPQPPPPKDTKDGRVPPRPSLEERARVAGSVPESDRVGS</sequence>
<name>A0A0F9RSE0_9ZZZZ</name>
<dbReference type="AlphaFoldDB" id="A0A0F9RSE0"/>
<feature type="domain" description="KTSC" evidence="2">
    <location>
        <begin position="23"/>
        <end position="73"/>
    </location>
</feature>
<feature type="compositionally biased region" description="Basic and acidic residues" evidence="1">
    <location>
        <begin position="99"/>
        <end position="117"/>
    </location>
</feature>
<dbReference type="InterPro" id="IPR025309">
    <property type="entry name" value="KTSC_dom"/>
</dbReference>
<organism evidence="3">
    <name type="scientific">marine sediment metagenome</name>
    <dbReference type="NCBI Taxonomy" id="412755"/>
    <lineage>
        <taxon>unclassified sequences</taxon>
        <taxon>metagenomes</taxon>
        <taxon>ecological metagenomes</taxon>
    </lineage>
</organism>
<evidence type="ECO:0000259" key="2">
    <source>
        <dbReference type="Pfam" id="PF13619"/>
    </source>
</evidence>
<proteinExistence type="predicted"/>
<gene>
    <name evidence="3" type="ORF">LCGC14_0859760</name>
</gene>
<evidence type="ECO:0000256" key="1">
    <source>
        <dbReference type="SAM" id="MobiDB-lite"/>
    </source>
</evidence>
<feature type="region of interest" description="Disordered" evidence="1">
    <location>
        <begin position="74"/>
        <end position="130"/>
    </location>
</feature>
<dbReference type="EMBL" id="LAZR01002606">
    <property type="protein sequence ID" value="KKN27886.1"/>
    <property type="molecule type" value="Genomic_DNA"/>
</dbReference>
<reference evidence="3" key="1">
    <citation type="journal article" date="2015" name="Nature">
        <title>Complex archaea that bridge the gap between prokaryotes and eukaryotes.</title>
        <authorList>
            <person name="Spang A."/>
            <person name="Saw J.H."/>
            <person name="Jorgensen S.L."/>
            <person name="Zaremba-Niedzwiedzka K."/>
            <person name="Martijn J."/>
            <person name="Lind A.E."/>
            <person name="van Eijk R."/>
            <person name="Schleper C."/>
            <person name="Guy L."/>
            <person name="Ettema T.J."/>
        </authorList>
    </citation>
    <scope>NUCLEOTIDE SEQUENCE</scope>
</reference>